<evidence type="ECO:0000313" key="2">
    <source>
        <dbReference type="Proteomes" id="UP000373449"/>
    </source>
</evidence>
<reference evidence="1 2" key="1">
    <citation type="submission" date="2019-03" db="EMBL/GenBank/DDBJ databases">
        <authorList>
            <consortium name="Pathogen Informatics"/>
        </authorList>
    </citation>
    <scope>NUCLEOTIDE SEQUENCE [LARGE SCALE GENOMIC DNA]</scope>
    <source>
        <strain evidence="1 2">NCTC12282</strain>
    </source>
</reference>
<name>A0A484ZI96_9GAMM</name>
<dbReference type="EMBL" id="CAADJA010000002">
    <property type="protein sequence ID" value="VFS48202.1"/>
    <property type="molecule type" value="Genomic_DNA"/>
</dbReference>
<organism evidence="1 2">
    <name type="scientific">Budvicia aquatica</name>
    <dbReference type="NCBI Taxonomy" id="82979"/>
    <lineage>
        <taxon>Bacteria</taxon>
        <taxon>Pseudomonadati</taxon>
        <taxon>Pseudomonadota</taxon>
        <taxon>Gammaproteobacteria</taxon>
        <taxon>Enterobacterales</taxon>
        <taxon>Budviciaceae</taxon>
        <taxon>Budvicia</taxon>
    </lineage>
</organism>
<accession>A0A484ZI96</accession>
<gene>
    <name evidence="1" type="ORF">NCTC12282_03077</name>
</gene>
<evidence type="ECO:0000313" key="1">
    <source>
        <dbReference type="EMBL" id="VFS48202.1"/>
    </source>
</evidence>
<dbReference type="AlphaFoldDB" id="A0A484ZI96"/>
<proteinExistence type="predicted"/>
<sequence>MDAIGISGKKINRCGVLVRAYFIEPKPTSYSELSDGQRFLLKLLTQGSIGNNQDGWPESIPSRTLYEMFIDSPEHEAGSDRSFGRDVLSSGIAVKRRSAGSVNVWRYDLLSLNEARQVFTTQVLCNMGYNWE</sequence>
<protein>
    <submittedName>
        <fullName evidence="1">Uncharacterized protein</fullName>
    </submittedName>
</protein>
<dbReference type="Proteomes" id="UP000373449">
    <property type="component" value="Unassembled WGS sequence"/>
</dbReference>